<dbReference type="PROSITE" id="PS00478">
    <property type="entry name" value="LIM_DOMAIN_1"/>
    <property type="match status" value="1"/>
</dbReference>
<evidence type="ECO:0000256" key="5">
    <source>
        <dbReference type="SAM" id="Coils"/>
    </source>
</evidence>
<dbReference type="Gene3D" id="2.10.110.10">
    <property type="entry name" value="Cysteine Rich Protein"/>
    <property type="match status" value="2"/>
</dbReference>
<dbReference type="CDD" id="cd09395">
    <property type="entry name" value="LIM2_Rga"/>
    <property type="match status" value="1"/>
</dbReference>
<reference evidence="10" key="1">
    <citation type="journal article" date="2014" name="Microb. Cell Fact.">
        <title>Exploiting Issatchenkia orientalis SD108 for succinic acid production.</title>
        <authorList>
            <person name="Xiao H."/>
            <person name="Shao Z."/>
            <person name="Jiang Y."/>
            <person name="Dole S."/>
            <person name="Zhao H."/>
        </authorList>
    </citation>
    <scope>NUCLEOTIDE SEQUENCE [LARGE SCALE GENOMIC DNA]</scope>
    <source>
        <strain evidence="10">SD108</strain>
    </source>
</reference>
<evidence type="ECO:0000256" key="3">
    <source>
        <dbReference type="ARBA" id="ARBA00022833"/>
    </source>
</evidence>
<feature type="region of interest" description="Disordered" evidence="6">
    <location>
        <begin position="650"/>
        <end position="675"/>
    </location>
</feature>
<feature type="region of interest" description="Disordered" evidence="6">
    <location>
        <begin position="231"/>
        <end position="254"/>
    </location>
</feature>
<feature type="region of interest" description="Disordered" evidence="6">
    <location>
        <begin position="462"/>
        <end position="534"/>
    </location>
</feature>
<evidence type="ECO:0000259" key="7">
    <source>
        <dbReference type="PROSITE" id="PS50023"/>
    </source>
</evidence>
<dbReference type="InterPro" id="IPR000198">
    <property type="entry name" value="RhoGAP_dom"/>
</dbReference>
<dbReference type="Proteomes" id="UP000029867">
    <property type="component" value="Unassembled WGS sequence"/>
</dbReference>
<organism evidence="9 10">
    <name type="scientific">Pichia kudriavzevii</name>
    <name type="common">Yeast</name>
    <name type="synonym">Issatchenkia orientalis</name>
    <dbReference type="NCBI Taxonomy" id="4909"/>
    <lineage>
        <taxon>Eukaryota</taxon>
        <taxon>Fungi</taxon>
        <taxon>Dikarya</taxon>
        <taxon>Ascomycota</taxon>
        <taxon>Saccharomycotina</taxon>
        <taxon>Pichiomycetes</taxon>
        <taxon>Pichiales</taxon>
        <taxon>Pichiaceae</taxon>
        <taxon>Pichia</taxon>
    </lineage>
</organism>
<keyword evidence="5" id="KW-0175">Coiled coil</keyword>
<keyword evidence="4" id="KW-0440">LIM domain</keyword>
<dbReference type="CDD" id="cd00159">
    <property type="entry name" value="RhoGAP"/>
    <property type="match status" value="1"/>
</dbReference>
<dbReference type="Gene3D" id="1.10.555.10">
    <property type="entry name" value="Rho GTPase activation protein"/>
    <property type="match status" value="1"/>
</dbReference>
<evidence type="ECO:0000256" key="6">
    <source>
        <dbReference type="SAM" id="MobiDB-lite"/>
    </source>
</evidence>
<accession>A0A099NXC9</accession>
<comment type="caution">
    <text evidence="9">The sequence shown here is derived from an EMBL/GenBank/DDBJ whole genome shotgun (WGS) entry which is preliminary data.</text>
</comment>
<dbReference type="SMART" id="SM00132">
    <property type="entry name" value="LIM"/>
    <property type="match status" value="2"/>
</dbReference>
<evidence type="ECO:0000313" key="10">
    <source>
        <dbReference type="Proteomes" id="UP000029867"/>
    </source>
</evidence>
<name>A0A099NXC9_PICKU</name>
<protein>
    <recommendedName>
        <fullName evidence="11">Rho-type GTPase-activating protein 1</fullName>
    </recommendedName>
</protein>
<feature type="coiled-coil region" evidence="5">
    <location>
        <begin position="123"/>
        <end position="150"/>
    </location>
</feature>
<gene>
    <name evidence="9" type="ORF">JL09_g3404</name>
</gene>
<feature type="region of interest" description="Disordered" evidence="6">
    <location>
        <begin position="687"/>
        <end position="754"/>
    </location>
</feature>
<dbReference type="PANTHER" id="PTHR46075:SF2">
    <property type="entry name" value="RHO GTPASE ACTIVATING PROTEIN AT 5A, ISOFORM A"/>
    <property type="match status" value="1"/>
</dbReference>
<dbReference type="GO" id="GO:0046872">
    <property type="term" value="F:metal ion binding"/>
    <property type="evidence" value="ECO:0007669"/>
    <property type="project" value="UniProtKB-KW"/>
</dbReference>
<evidence type="ECO:0000256" key="1">
    <source>
        <dbReference type="ARBA" id="ARBA00022468"/>
    </source>
</evidence>
<feature type="compositionally biased region" description="Low complexity" evidence="6">
    <location>
        <begin position="200"/>
        <end position="212"/>
    </location>
</feature>
<dbReference type="GO" id="GO:0007165">
    <property type="term" value="P:signal transduction"/>
    <property type="evidence" value="ECO:0007669"/>
    <property type="project" value="InterPro"/>
</dbReference>
<evidence type="ECO:0000313" key="9">
    <source>
        <dbReference type="EMBL" id="KGK37453.1"/>
    </source>
</evidence>
<dbReference type="PANTHER" id="PTHR46075">
    <property type="entry name" value="CHIMERIN FAMILY MEMBER"/>
    <property type="match status" value="1"/>
</dbReference>
<dbReference type="VEuPathDB" id="FungiDB:C5L36_0C08100"/>
<dbReference type="EMBL" id="JQFK01000036">
    <property type="protein sequence ID" value="KGK37453.1"/>
    <property type="molecule type" value="Genomic_DNA"/>
</dbReference>
<sequence length="1017" mass="113293">MCSQSSKSCKSCHLSINDTKAYKLGTDQWHVDCFKCSKCSKSLGVNSNFLVLGTGALVCSDCSYTCKSCNKKIYDLAILTGDLAYCADCFICKSCHKPIDDLKYARTSKGLFCMPCHHMLMEKKKKYEKMKKLKEAREKSLNKAKESLNDRNLKSIITSEKLNNSTNIRSNVKDGHINNMDNIKEVPKITDLPKPEGLVSPDSKSDSSTQSYQGSIVSSFDFDDYALDSNDSKASGSSVYVNEQPAETEKASVERMTSSPVLKVEVRKRDETYIDANDAILKTPTLKHNESNNSTPKAIPIQKSSFNEDMNRFSFLHSEESNPDILIPLRSPKRTNVSPVKSTAQFRTPELETPKKNPIPIELTSPGSLHRKAHVIDTEIATEELEKEPESFIHLDETEEESMFSHESEAHNNGDVDDLSNENKLLSPIKYNFGHSSENTGLNIPGLDPKLATRSEVIQQINHKKVERMSSNDPSIAMSTPEQSSSPTFDTPNSRKKPLSGGLGRSLTKVFGRGKKSDENTPIDQHLTPETIVSRKSSITVANNTQRRHERTTSDQSFVAFSTPPIPRIRSHQRSISETTNFEGVDQVTSSERELNHLKVEINSLTLVKATLVRDIQNLKTQLQSLELDVSQRQKMIRDLDNTILAKQKLSSHEDLTPSTKSASSKQNSSKDELINPAVSERHALEEEIKPPSSTSSNAQSSQPPSSTTTKDKRGFMRRIFGNHSGQNSATSGPNTAANTPSVSNIGQPMNPRYNDENFFDHPKNVSNENLNNGMKSSRSANFMQWRNGVNGSTNGKPMLTNSSSNGGEKNNENLLYSMTLQELADSEGNVGVPFIVKTCIIETERRGIKVEGIYRISASSSSIEKLEQLFESLDVNNLADINKMRSIVENGDIHAMAGLLKRYLKKIPDSIIPESLYDRYVAISKIENESAKLEALSNILLDLPNANRVTLLMITKHLALVAKNEKWNKMNSKTLATVFAPTLARNESIHPQQEIQDNRAKTLVTELLFRNYEALF</sequence>
<keyword evidence="2 4" id="KW-0479">Metal-binding</keyword>
<keyword evidence="3 4" id="KW-0862">Zinc</keyword>
<dbReference type="InterPro" id="IPR051854">
    <property type="entry name" value="Rho-type_GAP"/>
</dbReference>
<dbReference type="eggNOG" id="KOG4269">
    <property type="taxonomic scope" value="Eukaryota"/>
</dbReference>
<dbReference type="PROSITE" id="PS50023">
    <property type="entry name" value="LIM_DOMAIN_2"/>
    <property type="match status" value="1"/>
</dbReference>
<dbReference type="SMART" id="SM00324">
    <property type="entry name" value="RhoGAP"/>
    <property type="match status" value="1"/>
</dbReference>
<feature type="coiled-coil region" evidence="5">
    <location>
        <begin position="609"/>
        <end position="636"/>
    </location>
</feature>
<dbReference type="eggNOG" id="KOG1704">
    <property type="taxonomic scope" value="Eukaryota"/>
</dbReference>
<feature type="compositionally biased region" description="Low complexity" evidence="6">
    <location>
        <begin position="659"/>
        <end position="668"/>
    </location>
</feature>
<keyword evidence="1" id="KW-0343">GTPase activation</keyword>
<dbReference type="SUPFAM" id="SSF48350">
    <property type="entry name" value="GTPase activation domain, GAP"/>
    <property type="match status" value="1"/>
</dbReference>
<dbReference type="GO" id="GO:0005096">
    <property type="term" value="F:GTPase activator activity"/>
    <property type="evidence" value="ECO:0007669"/>
    <property type="project" value="UniProtKB-KW"/>
</dbReference>
<dbReference type="AlphaFoldDB" id="A0A099NXC9"/>
<dbReference type="CDD" id="cd09394">
    <property type="entry name" value="LIM1_Rga"/>
    <property type="match status" value="1"/>
</dbReference>
<feature type="region of interest" description="Disordered" evidence="6">
    <location>
        <begin position="186"/>
        <end position="212"/>
    </location>
</feature>
<dbReference type="PROSITE" id="PS50238">
    <property type="entry name" value="RHOGAP"/>
    <property type="match status" value="1"/>
</dbReference>
<feature type="compositionally biased region" description="Polar residues" evidence="6">
    <location>
        <begin position="724"/>
        <end position="748"/>
    </location>
</feature>
<feature type="compositionally biased region" description="Polar residues" evidence="6">
    <location>
        <begin position="232"/>
        <end position="241"/>
    </location>
</feature>
<feature type="domain" description="LIM zinc-binding" evidence="7">
    <location>
        <begin position="7"/>
        <end position="69"/>
    </location>
</feature>
<evidence type="ECO:0000256" key="2">
    <source>
        <dbReference type="ARBA" id="ARBA00022723"/>
    </source>
</evidence>
<evidence type="ECO:0008006" key="11">
    <source>
        <dbReference type="Google" id="ProtNLM"/>
    </source>
</evidence>
<proteinExistence type="predicted"/>
<dbReference type="InterPro" id="IPR001781">
    <property type="entry name" value="Znf_LIM"/>
</dbReference>
<evidence type="ECO:0000259" key="8">
    <source>
        <dbReference type="PROSITE" id="PS50238"/>
    </source>
</evidence>
<dbReference type="InterPro" id="IPR008936">
    <property type="entry name" value="Rho_GTPase_activation_prot"/>
</dbReference>
<dbReference type="Pfam" id="PF00412">
    <property type="entry name" value="LIM"/>
    <property type="match status" value="2"/>
</dbReference>
<dbReference type="Pfam" id="PF00620">
    <property type="entry name" value="RhoGAP"/>
    <property type="match status" value="1"/>
</dbReference>
<feature type="domain" description="Rho-GAP" evidence="8">
    <location>
        <begin position="819"/>
        <end position="1017"/>
    </location>
</feature>
<feature type="compositionally biased region" description="Polar residues" evidence="6">
    <location>
        <begin position="469"/>
        <end position="492"/>
    </location>
</feature>
<dbReference type="HOGENOM" id="CLU_003874_1_0_1"/>
<feature type="compositionally biased region" description="Low complexity" evidence="6">
    <location>
        <begin position="691"/>
        <end position="709"/>
    </location>
</feature>
<evidence type="ECO:0000256" key="4">
    <source>
        <dbReference type="PROSITE-ProRule" id="PRU00125"/>
    </source>
</evidence>